<dbReference type="SMART" id="SM00530">
    <property type="entry name" value="HTH_XRE"/>
    <property type="match status" value="1"/>
</dbReference>
<dbReference type="RefSeq" id="WP_131944620.1">
    <property type="nucleotide sequence ID" value="NZ_BAAAMX010000012.1"/>
</dbReference>
<feature type="domain" description="HTH cro/C1-type" evidence="1">
    <location>
        <begin position="15"/>
        <end position="69"/>
    </location>
</feature>
<dbReference type="CDD" id="cd00093">
    <property type="entry name" value="HTH_XRE"/>
    <property type="match status" value="1"/>
</dbReference>
<dbReference type="SUPFAM" id="SSF47413">
    <property type="entry name" value="lambda repressor-like DNA-binding domains"/>
    <property type="match status" value="1"/>
</dbReference>
<keyword evidence="3" id="KW-1185">Reference proteome</keyword>
<evidence type="ECO:0000313" key="2">
    <source>
        <dbReference type="EMBL" id="TDC05060.1"/>
    </source>
</evidence>
<evidence type="ECO:0000313" key="3">
    <source>
        <dbReference type="Proteomes" id="UP000295431"/>
    </source>
</evidence>
<reference evidence="2 3" key="1">
    <citation type="submission" date="2019-03" db="EMBL/GenBank/DDBJ databases">
        <title>Draft genome sequences of novel Actinobacteria.</title>
        <authorList>
            <person name="Sahin N."/>
            <person name="Ay H."/>
            <person name="Saygin H."/>
        </authorList>
    </citation>
    <scope>NUCLEOTIDE SEQUENCE [LARGE SCALE GENOMIC DNA]</scope>
    <source>
        <strain evidence="2 3">DSM 45347</strain>
    </source>
</reference>
<dbReference type="Proteomes" id="UP000295431">
    <property type="component" value="Unassembled WGS sequence"/>
</dbReference>
<accession>A0A4R4NCF6</accession>
<dbReference type="PROSITE" id="PS50943">
    <property type="entry name" value="HTH_CROC1"/>
    <property type="match status" value="1"/>
</dbReference>
<dbReference type="InterPro" id="IPR043917">
    <property type="entry name" value="DUF5753"/>
</dbReference>
<dbReference type="InterPro" id="IPR001387">
    <property type="entry name" value="Cro/C1-type_HTH"/>
</dbReference>
<dbReference type="OrthoDB" id="5177725at2"/>
<dbReference type="InterPro" id="IPR010982">
    <property type="entry name" value="Lambda_DNA-bd_dom_sf"/>
</dbReference>
<organism evidence="2 3">
    <name type="scientific">Actinomadura bangladeshensis</name>
    <dbReference type="NCBI Taxonomy" id="453573"/>
    <lineage>
        <taxon>Bacteria</taxon>
        <taxon>Bacillati</taxon>
        <taxon>Actinomycetota</taxon>
        <taxon>Actinomycetes</taxon>
        <taxon>Streptosporangiales</taxon>
        <taxon>Thermomonosporaceae</taxon>
        <taxon>Actinomadura</taxon>
    </lineage>
</organism>
<dbReference type="EMBL" id="SMJW01000316">
    <property type="protein sequence ID" value="TDC05060.1"/>
    <property type="molecule type" value="Genomic_DNA"/>
</dbReference>
<comment type="caution">
    <text evidence="2">The sequence shown here is derived from an EMBL/GenBank/DDBJ whole genome shotgun (WGS) entry which is preliminary data.</text>
</comment>
<proteinExistence type="predicted"/>
<evidence type="ECO:0000259" key="1">
    <source>
        <dbReference type="PROSITE" id="PS50943"/>
    </source>
</evidence>
<dbReference type="GO" id="GO:0003677">
    <property type="term" value="F:DNA binding"/>
    <property type="evidence" value="ECO:0007669"/>
    <property type="project" value="InterPro"/>
</dbReference>
<dbReference type="Gene3D" id="1.10.260.40">
    <property type="entry name" value="lambda repressor-like DNA-binding domains"/>
    <property type="match status" value="1"/>
</dbReference>
<dbReference type="AlphaFoldDB" id="A0A4R4NCF6"/>
<name>A0A4R4NCF6_9ACTN</name>
<sequence>MVSPYVRRQRLAAELRKLREERGMMADELAKRIHYSRMKISRLENAHGRPDVADVIKILDTLGVAEGECMRIVRLASAAAERGWWDRFGDSMGVRQKLYADLEFGADTIRDYDPTGIPAVLQNPDFIEALINLDRSNRRVKYAPSQVIEARRRRQSHLLRPDGPSYDTVLDEFVILRLDVPPGVMIEQLRHMVQMVSAEEQLTVRFLRYNARITGGLLPKSSFALYTFPVAEDPDLAVVDTITTDLVHTDPTEVASYKRDYERLQEAALSPDESLAFLTETADQLANEMRQQA</sequence>
<dbReference type="Pfam" id="PF19054">
    <property type="entry name" value="DUF5753"/>
    <property type="match status" value="1"/>
</dbReference>
<protein>
    <submittedName>
        <fullName evidence="2">XRE family transcriptional regulator</fullName>
    </submittedName>
</protein>
<dbReference type="Pfam" id="PF13560">
    <property type="entry name" value="HTH_31"/>
    <property type="match status" value="1"/>
</dbReference>
<gene>
    <name evidence="2" type="ORF">E1284_35950</name>
</gene>